<dbReference type="EC" id="6.3.2.17" evidence="3"/>
<name>A0A1C0Z5B9_9BACL</name>
<evidence type="ECO:0000256" key="9">
    <source>
        <dbReference type="ARBA" id="ARBA00030592"/>
    </source>
</evidence>
<dbReference type="GO" id="GO:0004326">
    <property type="term" value="F:tetrahydrofolylpolyglutamate synthase activity"/>
    <property type="evidence" value="ECO:0007669"/>
    <property type="project" value="UniProtKB-EC"/>
</dbReference>
<dbReference type="SUPFAM" id="SSF53244">
    <property type="entry name" value="MurD-like peptide ligases, peptide-binding domain"/>
    <property type="match status" value="1"/>
</dbReference>
<dbReference type="AlphaFoldDB" id="A0A1C0Z5B9"/>
<dbReference type="Pfam" id="PF02875">
    <property type="entry name" value="Mur_ligase_C"/>
    <property type="match status" value="1"/>
</dbReference>
<proteinExistence type="inferred from homology"/>
<sequence>MEIQGLASYKERFNITSKQTIEPGLANIECALQQLGNPHKQLHVIHVAGTNGKGSTVGFLEQLALQRELKTGVFTSPAFIDVHDQIRLNGAPIREAQMNAAMEQIARANVSDLTDFELVTVVMFVALAQANVDVAIIEAGMGGLLDATNVVKPLVTVVTTIAIEHTQFLGETLSQIAEHKAGIFKFGAAAVIGALQAEAAEVMAKTATAKRMPLYTFGKDFTVENGRYTFRDITFDALQPSLKGAHQQHNMALAITAFVLFCEKMKVHVATKRVQAAVANTHVPYRFEQIAPNMYVDGAHNVSAAQVLAQTINEQLGERVHIVLGMLRDKDVAGVIRALEPVAKSFSFMTFSHERALPAEDMQTYVDGDVIKSLKDVPQDGAPVVVTGSLYLLAACAK</sequence>
<evidence type="ECO:0000256" key="3">
    <source>
        <dbReference type="ARBA" id="ARBA00013025"/>
    </source>
</evidence>
<protein>
    <recommendedName>
        <fullName evidence="3">tetrahydrofolate synthase</fullName>
        <ecNumber evidence="3">6.3.2.17</ecNumber>
    </recommendedName>
    <alternativeName>
        <fullName evidence="9">Tetrahydrofolylpolyglutamate synthase</fullName>
    </alternativeName>
</protein>
<dbReference type="OrthoDB" id="9809356at2"/>
<dbReference type="SUPFAM" id="SSF53623">
    <property type="entry name" value="MurD-like peptide ligases, catalytic domain"/>
    <property type="match status" value="1"/>
</dbReference>
<evidence type="ECO:0000256" key="4">
    <source>
        <dbReference type="ARBA" id="ARBA00022598"/>
    </source>
</evidence>
<keyword evidence="6" id="KW-0547">Nucleotide-binding</keyword>
<dbReference type="InterPro" id="IPR036615">
    <property type="entry name" value="Mur_ligase_C_dom_sf"/>
</dbReference>
<reference evidence="13 14" key="1">
    <citation type="submission" date="2016-07" db="EMBL/GenBank/DDBJ databases">
        <title>Caryophanon latum genome sequencing.</title>
        <authorList>
            <person name="Verma A."/>
            <person name="Pal Y."/>
            <person name="Krishnamurthi S."/>
        </authorList>
    </citation>
    <scope>NUCLEOTIDE SEQUENCE [LARGE SCALE GENOMIC DNA]</scope>
    <source>
        <strain evidence="13 14">DSM 14151</strain>
    </source>
</reference>
<comment type="cofactor">
    <cofactor evidence="1">
        <name>Mg(2+)</name>
        <dbReference type="ChEBI" id="CHEBI:18420"/>
    </cofactor>
</comment>
<evidence type="ECO:0000313" key="14">
    <source>
        <dbReference type="Proteomes" id="UP000093482"/>
    </source>
</evidence>
<dbReference type="EMBL" id="MATO01000001">
    <property type="protein sequence ID" value="OCS94689.1"/>
    <property type="molecule type" value="Genomic_DNA"/>
</dbReference>
<dbReference type="GO" id="GO:0005524">
    <property type="term" value="F:ATP binding"/>
    <property type="evidence" value="ECO:0007669"/>
    <property type="project" value="UniProtKB-KW"/>
</dbReference>
<comment type="similarity">
    <text evidence="2">Belongs to the folylpolyglutamate synthase family.</text>
</comment>
<dbReference type="InterPro" id="IPR013221">
    <property type="entry name" value="Mur_ligase_cen"/>
</dbReference>
<evidence type="ECO:0000256" key="6">
    <source>
        <dbReference type="ARBA" id="ARBA00022741"/>
    </source>
</evidence>
<keyword evidence="5" id="KW-0479">Metal-binding</keyword>
<dbReference type="PROSITE" id="PS01012">
    <property type="entry name" value="FOLYLPOLYGLU_SYNT_2"/>
    <property type="match status" value="1"/>
</dbReference>
<dbReference type="PANTHER" id="PTHR11136:SF0">
    <property type="entry name" value="DIHYDROFOLATE SYNTHETASE-RELATED"/>
    <property type="match status" value="1"/>
</dbReference>
<evidence type="ECO:0000256" key="10">
    <source>
        <dbReference type="ARBA" id="ARBA00047493"/>
    </source>
</evidence>
<evidence type="ECO:0000256" key="1">
    <source>
        <dbReference type="ARBA" id="ARBA00001946"/>
    </source>
</evidence>
<feature type="domain" description="Mur ligase central" evidence="12">
    <location>
        <begin position="47"/>
        <end position="256"/>
    </location>
</feature>
<dbReference type="Gene3D" id="3.90.190.20">
    <property type="entry name" value="Mur ligase, C-terminal domain"/>
    <property type="match status" value="1"/>
</dbReference>
<dbReference type="InterPro" id="IPR001645">
    <property type="entry name" value="Folylpolyglutamate_synth"/>
</dbReference>
<dbReference type="FunFam" id="3.40.1190.10:FF:000011">
    <property type="entry name" value="Folylpolyglutamate synthase/dihydrofolate synthase"/>
    <property type="match status" value="1"/>
</dbReference>
<dbReference type="InterPro" id="IPR018109">
    <property type="entry name" value="Folylpolyglutamate_synth_CS"/>
</dbReference>
<accession>A0A1C0Z5B9</accession>
<dbReference type="InterPro" id="IPR036565">
    <property type="entry name" value="Mur-like_cat_sf"/>
</dbReference>
<comment type="caution">
    <text evidence="13">The sequence shown here is derived from an EMBL/GenBank/DDBJ whole genome shotgun (WGS) entry which is preliminary data.</text>
</comment>
<keyword evidence="4" id="KW-0436">Ligase</keyword>
<evidence type="ECO:0000313" key="13">
    <source>
        <dbReference type="EMBL" id="OCS94689.1"/>
    </source>
</evidence>
<comment type="catalytic activity">
    <reaction evidence="10">
        <text>(6S)-5,6,7,8-tetrahydrofolyl-(gamma-L-Glu)(n) + L-glutamate + ATP = (6S)-5,6,7,8-tetrahydrofolyl-(gamma-L-Glu)(n+1) + ADP + phosphate + H(+)</text>
        <dbReference type="Rhea" id="RHEA:10580"/>
        <dbReference type="Rhea" id="RHEA-COMP:14738"/>
        <dbReference type="Rhea" id="RHEA-COMP:14740"/>
        <dbReference type="ChEBI" id="CHEBI:15378"/>
        <dbReference type="ChEBI" id="CHEBI:29985"/>
        <dbReference type="ChEBI" id="CHEBI:30616"/>
        <dbReference type="ChEBI" id="CHEBI:43474"/>
        <dbReference type="ChEBI" id="CHEBI:141005"/>
        <dbReference type="ChEBI" id="CHEBI:456216"/>
        <dbReference type="EC" id="6.3.2.17"/>
    </reaction>
</comment>
<evidence type="ECO:0000259" key="11">
    <source>
        <dbReference type="Pfam" id="PF02875"/>
    </source>
</evidence>
<evidence type="ECO:0000256" key="7">
    <source>
        <dbReference type="ARBA" id="ARBA00022840"/>
    </source>
</evidence>
<feature type="domain" description="Mur ligase C-terminal" evidence="11">
    <location>
        <begin position="286"/>
        <end position="368"/>
    </location>
</feature>
<evidence type="ECO:0000256" key="5">
    <source>
        <dbReference type="ARBA" id="ARBA00022723"/>
    </source>
</evidence>
<keyword evidence="7" id="KW-0067">ATP-binding</keyword>
<dbReference type="GO" id="GO:0008841">
    <property type="term" value="F:dihydrofolate synthase activity"/>
    <property type="evidence" value="ECO:0007669"/>
    <property type="project" value="TreeGrafter"/>
</dbReference>
<evidence type="ECO:0000256" key="2">
    <source>
        <dbReference type="ARBA" id="ARBA00008276"/>
    </source>
</evidence>
<dbReference type="Proteomes" id="UP000093482">
    <property type="component" value="Unassembled WGS sequence"/>
</dbReference>
<gene>
    <name evidence="13" type="ORF">A6K76_00540</name>
</gene>
<dbReference type="GO" id="GO:0046872">
    <property type="term" value="F:metal ion binding"/>
    <property type="evidence" value="ECO:0007669"/>
    <property type="project" value="UniProtKB-KW"/>
</dbReference>
<dbReference type="Gene3D" id="3.40.1190.10">
    <property type="entry name" value="Mur-like, catalytic domain"/>
    <property type="match status" value="1"/>
</dbReference>
<dbReference type="GO" id="GO:0005737">
    <property type="term" value="C:cytoplasm"/>
    <property type="evidence" value="ECO:0007669"/>
    <property type="project" value="TreeGrafter"/>
</dbReference>
<keyword evidence="8" id="KW-0460">Magnesium</keyword>
<dbReference type="Pfam" id="PF08245">
    <property type="entry name" value="Mur_ligase_M"/>
    <property type="match status" value="1"/>
</dbReference>
<evidence type="ECO:0000256" key="8">
    <source>
        <dbReference type="ARBA" id="ARBA00022842"/>
    </source>
</evidence>
<dbReference type="PIRSF" id="PIRSF001563">
    <property type="entry name" value="Folylpolyglu_synth"/>
    <property type="match status" value="1"/>
</dbReference>
<evidence type="ECO:0000259" key="12">
    <source>
        <dbReference type="Pfam" id="PF08245"/>
    </source>
</evidence>
<keyword evidence="14" id="KW-1185">Reference proteome</keyword>
<dbReference type="PANTHER" id="PTHR11136">
    <property type="entry name" value="FOLYLPOLYGLUTAMATE SYNTHASE-RELATED"/>
    <property type="match status" value="1"/>
</dbReference>
<organism evidence="13 14">
    <name type="scientific">Caryophanon latum</name>
    <dbReference type="NCBI Taxonomy" id="33977"/>
    <lineage>
        <taxon>Bacteria</taxon>
        <taxon>Bacillati</taxon>
        <taxon>Bacillota</taxon>
        <taxon>Bacilli</taxon>
        <taxon>Bacillales</taxon>
        <taxon>Caryophanaceae</taxon>
        <taxon>Caryophanon</taxon>
    </lineage>
</organism>
<dbReference type="NCBIfam" id="TIGR01499">
    <property type="entry name" value="folC"/>
    <property type="match status" value="1"/>
</dbReference>
<dbReference type="RefSeq" id="WP_066461067.1">
    <property type="nucleotide sequence ID" value="NZ_MATO01000001.1"/>
</dbReference>
<dbReference type="InterPro" id="IPR004101">
    <property type="entry name" value="Mur_ligase_C"/>
</dbReference>